<dbReference type="SUPFAM" id="SSF48371">
    <property type="entry name" value="ARM repeat"/>
    <property type="match status" value="1"/>
</dbReference>
<feature type="repeat" description="Pumilio" evidence="7">
    <location>
        <begin position="611"/>
        <end position="647"/>
    </location>
</feature>
<dbReference type="GO" id="GO:0008270">
    <property type="term" value="F:zinc ion binding"/>
    <property type="evidence" value="ECO:0007669"/>
    <property type="project" value="UniProtKB-KW"/>
</dbReference>
<sequence length="887" mass="99071">MFGNIHKYIENAPTSRVFCLGSSFARHRESTPHDFCRKENASTYSHGDADAVVQLQILLLLQVASPPSIFSHFWHICKSPITSRKLSNQSQHWFSFMEEEYDEELEKLLGEIPRATSAPPHLEEQRTTVKDHHQPSSEQVAQVDTPSDEMQTDCLLLDTMLWLLISMLIPNQSILSILVLPILGESQSYADHGKVTDSASSSDECADATSILDATPLLSTSCLPPSLRSLNPFAQNGDNCIEKELQNNLDKVVLDDWRLEQSQEMRFVQCVQSPLEFHSAKQLSSEQSFAMPEPCVSNLTGATSMHLGHQSSLENGAFLPLSPASFVPPYPSNLKFYAHRMHEAAAQQQIEEQVLCRQRVKEEFLLRQQRLQEQQARFYASLQSQPGISYSRMHHSRSVQAPNFVFDVVQQQLTSKATAITPERNISTAGIWASPVMLSGGVLENPGSCRYFLQGFCTRGDLCPFPHSPMPNSRIPTSHERLLSETTATPKGPRNGLFTPMGVMPPLKKKTYMANGHASSHPVSNDAHLSSSNHLSGISGGGSWKAMDHVALQSVNSEHLVEDSPPPLKYNTLKEIEGHIYSIAKDQHGCRFLQRKFEEGVFEDVQKIFVEIIEHVVELMTDPFGNYLIQKLLEVCDETQRMEILYKVTGKEQLVTISLNMHGTRAVQKLIETVSFPEQVRLVVASLKQGVVTLIKDLNGNHVVQRCLQRLSPEDSQFIFDAAASHCVEIATHRHGCCVLQRCVDFSSGQQRNRLVAEIAANALVLSQDPFGNYVVQYILDLGLNWAIVEVITHMDGNFVHLAMQKFSSNVVEKCLKLSGEESKAQIIRELMSSARLAQLLQDPFANYVVQSALMVSKVDANESNIIENIRKNCLGPQLSARACCYP</sequence>
<keyword evidence="5" id="KW-0810">Translation regulation</keyword>
<dbReference type="Gene3D" id="1.25.10.10">
    <property type="entry name" value="Leucine-rich Repeat Variant"/>
    <property type="match status" value="1"/>
</dbReference>
<feature type="repeat" description="Pumilio" evidence="7">
    <location>
        <begin position="794"/>
        <end position="829"/>
    </location>
</feature>
<dbReference type="GO" id="GO:0005737">
    <property type="term" value="C:cytoplasm"/>
    <property type="evidence" value="ECO:0007669"/>
    <property type="project" value="TreeGrafter"/>
</dbReference>
<feature type="repeat" description="Pumilio" evidence="7">
    <location>
        <begin position="575"/>
        <end position="610"/>
    </location>
</feature>
<dbReference type="InterPro" id="IPR011989">
    <property type="entry name" value="ARM-like"/>
</dbReference>
<evidence type="ECO:0000256" key="3">
    <source>
        <dbReference type="ARBA" id="ARBA00022771"/>
    </source>
</evidence>
<dbReference type="PANTHER" id="PTHR12537:SF13">
    <property type="entry name" value="PUMILIO HOMOLOGY DOMAIN FAMILY MEMBER 4"/>
    <property type="match status" value="1"/>
</dbReference>
<evidence type="ECO:0000259" key="10">
    <source>
        <dbReference type="PROSITE" id="PS50103"/>
    </source>
</evidence>
<keyword evidence="4 8" id="KW-0862">Zinc</keyword>
<evidence type="ECO:0000256" key="2">
    <source>
        <dbReference type="ARBA" id="ARBA00022737"/>
    </source>
</evidence>
<dbReference type="InterPro" id="IPR001313">
    <property type="entry name" value="Pumilio_RNA-bd_rpt"/>
</dbReference>
<protein>
    <submittedName>
        <fullName evidence="12">Uncharacterized protein</fullName>
    </submittedName>
</protein>
<dbReference type="GO" id="GO:0006417">
    <property type="term" value="P:regulation of translation"/>
    <property type="evidence" value="ECO:0007669"/>
    <property type="project" value="UniProtKB-KW"/>
</dbReference>
<comment type="function">
    <text evidence="6">Sequence-specific RNA-binding protein that regulates translation and mRNA stability by binding the 3'-UTR of target mRNAs.</text>
</comment>
<keyword evidence="1 8" id="KW-0479">Metal-binding</keyword>
<feature type="compositionally biased region" description="Polar residues" evidence="9">
    <location>
        <begin position="517"/>
        <end position="532"/>
    </location>
</feature>
<feature type="compositionally biased region" description="Polar residues" evidence="9">
    <location>
        <begin position="136"/>
        <end position="145"/>
    </location>
</feature>
<feature type="region of interest" description="Disordered" evidence="9">
    <location>
        <begin position="115"/>
        <end position="145"/>
    </location>
</feature>
<name>A0A9D4ZNK0_ADICA</name>
<evidence type="ECO:0000259" key="11">
    <source>
        <dbReference type="PROSITE" id="PS50303"/>
    </source>
</evidence>
<feature type="repeat" description="Pumilio" evidence="7">
    <location>
        <begin position="649"/>
        <end position="685"/>
    </location>
</feature>
<dbReference type="PROSITE" id="PS50303">
    <property type="entry name" value="PUM_HD"/>
    <property type="match status" value="1"/>
</dbReference>
<evidence type="ECO:0000313" key="13">
    <source>
        <dbReference type="Proteomes" id="UP000886520"/>
    </source>
</evidence>
<feature type="zinc finger region" description="C3H1-type" evidence="8">
    <location>
        <begin position="443"/>
        <end position="470"/>
    </location>
</feature>
<keyword evidence="3 8" id="KW-0863">Zinc-finger</keyword>
<accession>A0A9D4ZNK0</accession>
<dbReference type="AlphaFoldDB" id="A0A9D4ZNK0"/>
<evidence type="ECO:0000256" key="7">
    <source>
        <dbReference type="PROSITE-ProRule" id="PRU00317"/>
    </source>
</evidence>
<dbReference type="PANTHER" id="PTHR12537">
    <property type="entry name" value="RNA BINDING PROTEIN PUMILIO-RELATED"/>
    <property type="match status" value="1"/>
</dbReference>
<dbReference type="CDD" id="cd07920">
    <property type="entry name" value="Pumilio"/>
    <property type="match status" value="1"/>
</dbReference>
<keyword evidence="13" id="KW-1185">Reference proteome</keyword>
<dbReference type="PROSITE" id="PS50302">
    <property type="entry name" value="PUM"/>
    <property type="match status" value="8"/>
</dbReference>
<dbReference type="InterPro" id="IPR033133">
    <property type="entry name" value="PUM-HD"/>
</dbReference>
<feature type="domain" description="C3H1-type" evidence="10">
    <location>
        <begin position="443"/>
        <end position="470"/>
    </location>
</feature>
<dbReference type="EMBL" id="JABFUD020000003">
    <property type="protein sequence ID" value="KAI5082193.1"/>
    <property type="molecule type" value="Genomic_DNA"/>
</dbReference>
<evidence type="ECO:0000256" key="1">
    <source>
        <dbReference type="ARBA" id="ARBA00022723"/>
    </source>
</evidence>
<dbReference type="PROSITE" id="PS50103">
    <property type="entry name" value="ZF_C3H1"/>
    <property type="match status" value="1"/>
</dbReference>
<reference evidence="12" key="1">
    <citation type="submission" date="2021-01" db="EMBL/GenBank/DDBJ databases">
        <title>Adiantum capillus-veneris genome.</title>
        <authorList>
            <person name="Fang Y."/>
            <person name="Liao Q."/>
        </authorList>
    </citation>
    <scope>NUCLEOTIDE SEQUENCE</scope>
    <source>
        <strain evidence="12">H3</strain>
        <tissue evidence="12">Leaf</tissue>
    </source>
</reference>
<feature type="repeat" description="Pumilio" evidence="7">
    <location>
        <begin position="830"/>
        <end position="868"/>
    </location>
</feature>
<dbReference type="InterPro" id="IPR036855">
    <property type="entry name" value="Znf_CCCH_sf"/>
</dbReference>
<proteinExistence type="predicted"/>
<feature type="domain" description="PUM-HD" evidence="11">
    <location>
        <begin position="552"/>
        <end position="887"/>
    </location>
</feature>
<feature type="region of interest" description="Disordered" evidence="9">
    <location>
        <begin position="513"/>
        <end position="532"/>
    </location>
</feature>
<gene>
    <name evidence="12" type="ORF">GOP47_0001936</name>
</gene>
<dbReference type="InterPro" id="IPR000571">
    <property type="entry name" value="Znf_CCCH"/>
</dbReference>
<dbReference type="SMART" id="SM00356">
    <property type="entry name" value="ZnF_C3H1"/>
    <property type="match status" value="1"/>
</dbReference>
<dbReference type="Proteomes" id="UP000886520">
    <property type="component" value="Chromosome 2"/>
</dbReference>
<feature type="repeat" description="Pumilio" evidence="7">
    <location>
        <begin position="722"/>
        <end position="757"/>
    </location>
</feature>
<feature type="compositionally biased region" description="Basic and acidic residues" evidence="9">
    <location>
        <begin position="121"/>
        <end position="135"/>
    </location>
</feature>
<dbReference type="FunFam" id="1.25.10.10:FF:000237">
    <property type="entry name" value="Pumilio homolog 9"/>
    <property type="match status" value="1"/>
</dbReference>
<feature type="repeat" description="Pumilio" evidence="7">
    <location>
        <begin position="686"/>
        <end position="721"/>
    </location>
</feature>
<dbReference type="SMART" id="SM00025">
    <property type="entry name" value="Pumilio"/>
    <property type="match status" value="8"/>
</dbReference>
<evidence type="ECO:0000256" key="5">
    <source>
        <dbReference type="ARBA" id="ARBA00022845"/>
    </source>
</evidence>
<evidence type="ECO:0000256" key="8">
    <source>
        <dbReference type="PROSITE-ProRule" id="PRU00723"/>
    </source>
</evidence>
<dbReference type="InterPro" id="IPR016024">
    <property type="entry name" value="ARM-type_fold"/>
</dbReference>
<comment type="caution">
    <text evidence="12">The sequence shown here is derived from an EMBL/GenBank/DDBJ whole genome shotgun (WGS) entry which is preliminary data.</text>
</comment>
<organism evidence="12 13">
    <name type="scientific">Adiantum capillus-veneris</name>
    <name type="common">Maidenhair fern</name>
    <dbReference type="NCBI Taxonomy" id="13818"/>
    <lineage>
        <taxon>Eukaryota</taxon>
        <taxon>Viridiplantae</taxon>
        <taxon>Streptophyta</taxon>
        <taxon>Embryophyta</taxon>
        <taxon>Tracheophyta</taxon>
        <taxon>Polypodiopsida</taxon>
        <taxon>Polypodiidae</taxon>
        <taxon>Polypodiales</taxon>
        <taxon>Pteridineae</taxon>
        <taxon>Pteridaceae</taxon>
        <taxon>Vittarioideae</taxon>
        <taxon>Adiantum</taxon>
    </lineage>
</organism>
<evidence type="ECO:0000313" key="12">
    <source>
        <dbReference type="EMBL" id="KAI5082193.1"/>
    </source>
</evidence>
<dbReference type="InterPro" id="IPR033712">
    <property type="entry name" value="Pumilio_RNA-bd"/>
</dbReference>
<dbReference type="Pfam" id="PF00806">
    <property type="entry name" value="PUF"/>
    <property type="match status" value="8"/>
</dbReference>
<keyword evidence="2" id="KW-0677">Repeat</keyword>
<evidence type="ECO:0000256" key="9">
    <source>
        <dbReference type="SAM" id="MobiDB-lite"/>
    </source>
</evidence>
<dbReference type="SUPFAM" id="SSF90229">
    <property type="entry name" value="CCCH zinc finger"/>
    <property type="match status" value="1"/>
</dbReference>
<evidence type="ECO:0000256" key="4">
    <source>
        <dbReference type="ARBA" id="ARBA00022833"/>
    </source>
</evidence>
<dbReference type="OrthoDB" id="668540at2759"/>
<evidence type="ECO:0000256" key="6">
    <source>
        <dbReference type="ARBA" id="ARBA00058490"/>
    </source>
</evidence>
<dbReference type="GO" id="GO:0003729">
    <property type="term" value="F:mRNA binding"/>
    <property type="evidence" value="ECO:0007669"/>
    <property type="project" value="TreeGrafter"/>
</dbReference>
<feature type="repeat" description="Pumilio" evidence="7">
    <location>
        <begin position="758"/>
        <end position="793"/>
    </location>
</feature>